<dbReference type="InterPro" id="IPR007110">
    <property type="entry name" value="Ig-like_dom"/>
</dbReference>
<feature type="domain" description="Ig-like" evidence="1">
    <location>
        <begin position="7"/>
        <end position="89"/>
    </location>
</feature>
<dbReference type="AlphaFoldDB" id="A0AAW2HGW3"/>
<protein>
    <recommendedName>
        <fullName evidence="1">Ig-like domain-containing protein</fullName>
    </recommendedName>
</protein>
<gene>
    <name evidence="2" type="ORF">PYX00_010566</name>
</gene>
<evidence type="ECO:0000313" key="2">
    <source>
        <dbReference type="EMBL" id="KAL0268743.1"/>
    </source>
</evidence>
<dbReference type="Gene3D" id="2.60.40.10">
    <property type="entry name" value="Immunoglobulins"/>
    <property type="match status" value="1"/>
</dbReference>
<comment type="caution">
    <text evidence="2">The sequence shown here is derived from an EMBL/GenBank/DDBJ whole genome shotgun (WGS) entry which is preliminary data.</text>
</comment>
<dbReference type="InterPro" id="IPR036179">
    <property type="entry name" value="Ig-like_dom_sf"/>
</dbReference>
<organism evidence="2">
    <name type="scientific">Menopon gallinae</name>
    <name type="common">poultry shaft louse</name>
    <dbReference type="NCBI Taxonomy" id="328185"/>
    <lineage>
        <taxon>Eukaryota</taxon>
        <taxon>Metazoa</taxon>
        <taxon>Ecdysozoa</taxon>
        <taxon>Arthropoda</taxon>
        <taxon>Hexapoda</taxon>
        <taxon>Insecta</taxon>
        <taxon>Pterygota</taxon>
        <taxon>Neoptera</taxon>
        <taxon>Paraneoptera</taxon>
        <taxon>Psocodea</taxon>
        <taxon>Troctomorpha</taxon>
        <taxon>Phthiraptera</taxon>
        <taxon>Amblycera</taxon>
        <taxon>Menoponidae</taxon>
        <taxon>Menopon</taxon>
    </lineage>
</organism>
<reference evidence="2" key="1">
    <citation type="journal article" date="2024" name="Gigascience">
        <title>Chromosome-level genome of the poultry shaft louse Menopon gallinae provides insight into the host-switching and adaptive evolution of parasitic lice.</title>
        <authorList>
            <person name="Xu Y."/>
            <person name="Ma L."/>
            <person name="Liu S."/>
            <person name="Liang Y."/>
            <person name="Liu Q."/>
            <person name="He Z."/>
            <person name="Tian L."/>
            <person name="Duan Y."/>
            <person name="Cai W."/>
            <person name="Li H."/>
            <person name="Song F."/>
        </authorList>
    </citation>
    <scope>NUCLEOTIDE SEQUENCE</scope>
    <source>
        <strain evidence="2">Cailab_2023a</strain>
    </source>
</reference>
<dbReference type="SUPFAM" id="SSF48726">
    <property type="entry name" value="Immunoglobulin"/>
    <property type="match status" value="1"/>
</dbReference>
<name>A0AAW2HGW3_9NEOP</name>
<evidence type="ECO:0000259" key="1">
    <source>
        <dbReference type="PROSITE" id="PS50835"/>
    </source>
</evidence>
<dbReference type="PROSITE" id="PS50835">
    <property type="entry name" value="IG_LIKE"/>
    <property type="match status" value="1"/>
</dbReference>
<sequence length="111" mass="12597">MFLSEPPAKVEFINSNGGKAECRARGNPDPMVEWVTQDNLRVTSVPSIRHVLTNGTLYFPPFEPEAFRQDVHWTLYRCVITNSVGTVVSRDVIVRAGQSLVHSRTYRYTSK</sequence>
<dbReference type="EMBL" id="JARGDH010000005">
    <property type="protein sequence ID" value="KAL0268743.1"/>
    <property type="molecule type" value="Genomic_DNA"/>
</dbReference>
<proteinExistence type="predicted"/>
<accession>A0AAW2HGW3</accession>
<dbReference type="InterPro" id="IPR013783">
    <property type="entry name" value="Ig-like_fold"/>
</dbReference>